<evidence type="ECO:0008006" key="4">
    <source>
        <dbReference type="Google" id="ProtNLM"/>
    </source>
</evidence>
<keyword evidence="1" id="KW-1133">Transmembrane helix</keyword>
<feature type="transmembrane region" description="Helical" evidence="1">
    <location>
        <begin position="507"/>
        <end position="529"/>
    </location>
</feature>
<evidence type="ECO:0000313" key="2">
    <source>
        <dbReference type="EMBL" id="QMV67931.1"/>
    </source>
</evidence>
<name>A0A7G5E1Q6_9SPHI</name>
<dbReference type="Proteomes" id="UP000515450">
    <property type="component" value="Chromosome"/>
</dbReference>
<keyword evidence="1" id="KW-0812">Transmembrane</keyword>
<feature type="transmembrane region" description="Helical" evidence="1">
    <location>
        <begin position="585"/>
        <end position="608"/>
    </location>
</feature>
<sequence>MFEDLLNNDEKYLLNRLISNDVIFTNDNYKLKFLRLDISDFKGNVTFKNTDLKCGIYFHKCTFYGDLKFEGVQIDDFGNILHEPYESIIFEDCKFYGEVIFSHNTTILRDLIFRSGCTFYKRITVINILVKEGSLYIEDCIFNNIIDIQRSNFSSMLSITNTKVSLIVRIVSVKSNSINFTGANDFQRGRIELCQVENGIIFNDGIFNGDWEINACGTRKQGVTLFSSQFKTSLMVNYQLNTVYSWKLGAFYIRECSFGNGMFVSGKNEELTSDKTIIDSIDIKLSTSMKGEINFQDLDVAKIKLSGVNTGCNIVFRNIDINQFEINTLTNSSGLILSYINKSNSEWLDPQDSVKKIDSLFKIYESNLGKAHFHGMNLSNFREVIVSGSLISEISVSLMEWFTIDVLNKTSLNEHEKFYRKSLQENNEKLTFHKKRYFQRAIENKKDIFRQLKIIYQKQSDNPKALYFQRNEMCLHKEILDLERNVNIGDWLIFWSNKYSNDFGQNWIKAVIGLLTMSFLCYLPIAILTSPNLDQSRFMSSCSDLMDNVSAVLSFNQLKQWFVLLNPAHRIGDLFDSSQQNISTLIYMIDFLSRIIVAYFVFQLVSAFRKYNK</sequence>
<dbReference type="AlphaFoldDB" id="A0A7G5E1Q6"/>
<accession>A0A7G5E1Q6</accession>
<organism evidence="2 3">
    <name type="scientific">Sphingobacterium paramultivorum</name>
    <dbReference type="NCBI Taxonomy" id="2886510"/>
    <lineage>
        <taxon>Bacteria</taxon>
        <taxon>Pseudomonadati</taxon>
        <taxon>Bacteroidota</taxon>
        <taxon>Sphingobacteriia</taxon>
        <taxon>Sphingobacteriales</taxon>
        <taxon>Sphingobacteriaceae</taxon>
        <taxon>Sphingobacterium</taxon>
    </lineage>
</organism>
<evidence type="ECO:0000256" key="1">
    <source>
        <dbReference type="SAM" id="Phobius"/>
    </source>
</evidence>
<protein>
    <recommendedName>
        <fullName evidence="4">Pentapeptide repeat-containing protein</fullName>
    </recommendedName>
</protein>
<evidence type="ECO:0000313" key="3">
    <source>
        <dbReference type="Proteomes" id="UP000515450"/>
    </source>
</evidence>
<proteinExistence type="predicted"/>
<keyword evidence="3" id="KW-1185">Reference proteome</keyword>
<reference evidence="2 3" key="1">
    <citation type="journal article" date="2020" name="G3 (Bethesda)">
        <title>CeMbio - The Caenorhabditis elegans Microbiome Resource.</title>
        <authorList>
            <person name="Dirksen P."/>
            <person name="Assie A."/>
            <person name="Zimmermann J."/>
            <person name="Zhang F."/>
            <person name="Tietje A.M."/>
            <person name="Marsh S.A."/>
            <person name="Felix M.A."/>
            <person name="Shapira M."/>
            <person name="Kaleta C."/>
            <person name="Schulenburg H."/>
            <person name="Samuel B."/>
        </authorList>
    </citation>
    <scope>NUCLEOTIDE SEQUENCE [LARGE SCALE GENOMIC DNA]</scope>
    <source>
        <strain evidence="2 3">BIGb0170</strain>
    </source>
</reference>
<dbReference type="EMBL" id="CP058555">
    <property type="protein sequence ID" value="QMV67931.1"/>
    <property type="molecule type" value="Genomic_DNA"/>
</dbReference>
<gene>
    <name evidence="2" type="ORF">HS960_09800</name>
</gene>
<dbReference type="RefSeq" id="WP_182332409.1">
    <property type="nucleotide sequence ID" value="NZ_CP058555.1"/>
</dbReference>
<keyword evidence="1" id="KW-0472">Membrane</keyword>